<evidence type="ECO:0000256" key="16">
    <source>
        <dbReference type="RuleBase" id="RU000498"/>
    </source>
</evidence>
<keyword evidence="10 11" id="KW-0376">Hydrogen peroxide</keyword>
<dbReference type="PRINTS" id="PR00067">
    <property type="entry name" value="CATALASE"/>
</dbReference>
<dbReference type="SUPFAM" id="SSF52317">
    <property type="entry name" value="Class I glutamine amidotransferase-like"/>
    <property type="match status" value="1"/>
</dbReference>
<dbReference type="Pfam" id="PF18011">
    <property type="entry name" value="Catalase_C"/>
    <property type="match status" value="1"/>
</dbReference>
<keyword evidence="8 11" id="KW-0560">Oxidoreductase</keyword>
<evidence type="ECO:0000256" key="14">
    <source>
        <dbReference type="PIRSR" id="PIRSR038927-3"/>
    </source>
</evidence>
<dbReference type="AlphaFoldDB" id="A0A2W5RSB3"/>
<keyword evidence="5 11" id="KW-0575">Peroxidase</keyword>
<evidence type="ECO:0000256" key="10">
    <source>
        <dbReference type="ARBA" id="ARBA00023324"/>
    </source>
</evidence>
<dbReference type="Pfam" id="PF00199">
    <property type="entry name" value="Catalase"/>
    <property type="match status" value="1"/>
</dbReference>
<sequence length="727" mass="79597">MTSRNSKPPAARRAKAGDPSLAKQEQLAGFSTELPLPYLTTNQGTRIADNHNSLRAGVRGPSLLEDFILREKITHFDHERIPERAVHARGSAAHGVFKVYKSMSQFTRAAFLQDPQVETPVFVRFSTVAGGAGSADTVRDVRGFAVKFYTQEGNYDLVGNNVPVFFIQDAMKFPDLVHAVKPEPHHGMPQAASAHDTFWDFASLMPETTHMLMWAMSDRAIPRSYRMMQGFGVHTFRWVNAHGDAHFVKFHWKPKLGVHGLAWDEAQKIAGKDADFHRRDLWNAIENGDFPEWELGVQLIPQDKEHSLGFDLLDPTKLIPEEMVPITPVGKMVLNRNPDNFFAETEQVAFHPGHVVPGIDFSNDPLLQGRLFSYTDTQLSRLGGPNFHELPINRGVCPFHNFQRDGMHRQTIGRGQVAYEPNSLANGAQFRVDGDSDGFVSYPEAIESPKIRRRSPSFDDHFTQARLFFNSQSVAEKEHIVAAFRFELSKVQVPAVRQRMVDNLAQVDEKLARRVAEPLGIEPPDAKAAAGQAGYREARIQLPIEEAPSLSMLGTGDGSAKTRQVAILVADGIDSASLKPIREAVEAAGAQCKVVGPRLGSVTSASKRQIVVDATYVNMPSIMFDAVLVPAGAEGVQALRQNGDAQHFVLEAFKHCKALCLVGEGVQLLASVGVEAGGQAPAGVVVADTPPVQTGDTEAAQAIAQAFVAAIGKHRHWDRAGVEAVPA</sequence>
<dbReference type="CDD" id="cd08155">
    <property type="entry name" value="catalase_clade_2"/>
    <property type="match status" value="1"/>
</dbReference>
<evidence type="ECO:0000313" key="20">
    <source>
        <dbReference type="Proteomes" id="UP000249135"/>
    </source>
</evidence>
<dbReference type="InterPro" id="IPR002226">
    <property type="entry name" value="Catalase_haem_BS"/>
</dbReference>
<dbReference type="InterPro" id="IPR024712">
    <property type="entry name" value="Catalase_clade2"/>
</dbReference>
<dbReference type="PANTHER" id="PTHR42821:SF1">
    <property type="entry name" value="CATALASE-B"/>
    <property type="match status" value="1"/>
</dbReference>
<feature type="binding site" evidence="14">
    <location>
        <position position="84"/>
    </location>
    <ligand>
        <name>heme</name>
        <dbReference type="ChEBI" id="CHEBI:30413"/>
    </ligand>
</feature>
<dbReference type="PROSITE" id="PS00437">
    <property type="entry name" value="CATALASE_1"/>
    <property type="match status" value="1"/>
</dbReference>
<dbReference type="PROSITE" id="PS00438">
    <property type="entry name" value="CATALASE_2"/>
    <property type="match status" value="1"/>
</dbReference>
<comment type="cofactor">
    <cofactor evidence="1 11 13">
        <name>heme</name>
        <dbReference type="ChEBI" id="CHEBI:30413"/>
    </cofactor>
</comment>
<reference evidence="19 20" key="1">
    <citation type="submission" date="2017-08" db="EMBL/GenBank/DDBJ databases">
        <title>Infants hospitalized years apart are colonized by the same room-sourced microbial strains.</title>
        <authorList>
            <person name="Brooks B."/>
            <person name="Olm M.R."/>
            <person name="Firek B.A."/>
            <person name="Baker R."/>
            <person name="Thomas B.C."/>
            <person name="Morowitz M.J."/>
            <person name="Banfield J.F."/>
        </authorList>
    </citation>
    <scope>NUCLEOTIDE SEQUENCE [LARGE SCALE GENOMIC DNA]</scope>
    <source>
        <strain evidence="19">S2_005_003_R2_41</strain>
    </source>
</reference>
<feature type="binding site" evidence="14">
    <location>
        <position position="370"/>
    </location>
    <ligand>
        <name>heme</name>
        <dbReference type="ChEBI" id="CHEBI:30413"/>
    </ligand>
</feature>
<evidence type="ECO:0000256" key="13">
    <source>
        <dbReference type="PIRSR" id="PIRSR038927-2"/>
    </source>
</evidence>
<dbReference type="GO" id="GO:0006979">
    <property type="term" value="P:response to oxidative stress"/>
    <property type="evidence" value="ECO:0007669"/>
    <property type="project" value="InterPro"/>
</dbReference>
<dbReference type="GO" id="GO:0005829">
    <property type="term" value="C:cytosol"/>
    <property type="evidence" value="ECO:0007669"/>
    <property type="project" value="TreeGrafter"/>
</dbReference>
<name>A0A2W5RSB3_VARPD</name>
<evidence type="ECO:0000256" key="2">
    <source>
        <dbReference type="ARBA" id="ARBA00002974"/>
    </source>
</evidence>
<dbReference type="PIRSF" id="PIRSF038927">
    <property type="entry name" value="Catalase_clade2"/>
    <property type="match status" value="1"/>
</dbReference>
<proteinExistence type="inferred from homology"/>
<evidence type="ECO:0000256" key="15">
    <source>
        <dbReference type="PIRSR" id="PIRSR038927-4"/>
    </source>
</evidence>
<feature type="cross-link" description="3'-histidyl-3-tyrosine (His-Tyr)" evidence="15">
    <location>
        <begin position="351"/>
        <end position="374"/>
    </location>
</feature>
<evidence type="ECO:0000313" key="19">
    <source>
        <dbReference type="EMBL" id="PZQ70203.1"/>
    </source>
</evidence>
<dbReference type="InterPro" id="IPR020835">
    <property type="entry name" value="Catalase_sf"/>
</dbReference>
<dbReference type="SMART" id="SM01060">
    <property type="entry name" value="Catalase"/>
    <property type="match status" value="1"/>
</dbReference>
<dbReference type="GO" id="GO:0004096">
    <property type="term" value="F:catalase activity"/>
    <property type="evidence" value="ECO:0007669"/>
    <property type="project" value="UniProtKB-UniRule"/>
</dbReference>
<dbReference type="FunFam" id="2.40.180.10:FF:000003">
    <property type="entry name" value="Catalase"/>
    <property type="match status" value="1"/>
</dbReference>
<dbReference type="Gene3D" id="1.20.1370.20">
    <property type="match status" value="1"/>
</dbReference>
<dbReference type="InterPro" id="IPR018028">
    <property type="entry name" value="Catalase"/>
</dbReference>
<evidence type="ECO:0000256" key="8">
    <source>
        <dbReference type="ARBA" id="ARBA00023002"/>
    </source>
</evidence>
<dbReference type="GO" id="GO:0042744">
    <property type="term" value="P:hydrogen peroxide catabolic process"/>
    <property type="evidence" value="ECO:0007669"/>
    <property type="project" value="UniProtKB-UniRule"/>
</dbReference>
<dbReference type="PANTHER" id="PTHR42821">
    <property type="entry name" value="CATALASE"/>
    <property type="match status" value="1"/>
</dbReference>
<comment type="caution">
    <text evidence="19">The sequence shown here is derived from an EMBL/GenBank/DDBJ whole genome shotgun (WGS) entry which is preliminary data.</text>
</comment>
<feature type="binding site" description="axial binding residue" evidence="13">
    <location>
        <position position="374"/>
    </location>
    <ligand>
        <name>heme</name>
        <dbReference type="ChEBI" id="CHEBI:30413"/>
    </ligand>
    <ligandPart>
        <name>Fe</name>
        <dbReference type="ChEBI" id="CHEBI:18248"/>
    </ligandPart>
</feature>
<feature type="active site" evidence="12">
    <location>
        <position position="87"/>
    </location>
</feature>
<dbReference type="NCBIfam" id="NF008422">
    <property type="entry name" value="PRK11249.1"/>
    <property type="match status" value="1"/>
</dbReference>
<protein>
    <recommendedName>
        <fullName evidence="4 11">Catalase</fullName>
        <ecNumber evidence="4 11">1.11.1.6</ecNumber>
    </recommendedName>
</protein>
<dbReference type="InterPro" id="IPR024708">
    <property type="entry name" value="Catalase_AS"/>
</dbReference>
<evidence type="ECO:0000256" key="11">
    <source>
        <dbReference type="PIRNR" id="PIRNR038927"/>
    </source>
</evidence>
<dbReference type="GO" id="GO:0020037">
    <property type="term" value="F:heme binding"/>
    <property type="evidence" value="ECO:0007669"/>
    <property type="project" value="UniProtKB-UniRule"/>
</dbReference>
<dbReference type="PROSITE" id="PS51402">
    <property type="entry name" value="CATALASE_3"/>
    <property type="match status" value="1"/>
</dbReference>
<dbReference type="InterPro" id="IPR043156">
    <property type="entry name" value="Catalase_clade2_helical"/>
</dbReference>
<feature type="region of interest" description="Disordered" evidence="17">
    <location>
        <begin position="1"/>
        <end position="24"/>
    </location>
</feature>
<dbReference type="InterPro" id="IPR010582">
    <property type="entry name" value="Catalase_immune_responsive"/>
</dbReference>
<dbReference type="InterPro" id="IPR029062">
    <property type="entry name" value="Class_I_gatase-like"/>
</dbReference>
<organism evidence="19 20">
    <name type="scientific">Variovorax paradoxus</name>
    <dbReference type="NCBI Taxonomy" id="34073"/>
    <lineage>
        <taxon>Bacteria</taxon>
        <taxon>Pseudomonadati</taxon>
        <taxon>Pseudomonadota</taxon>
        <taxon>Betaproteobacteria</taxon>
        <taxon>Burkholderiales</taxon>
        <taxon>Comamonadaceae</taxon>
        <taxon>Variovorax</taxon>
    </lineage>
</organism>
<feature type="binding site" evidence="14">
    <location>
        <position position="173"/>
    </location>
    <ligand>
        <name>heme</name>
        <dbReference type="ChEBI" id="CHEBI:30413"/>
    </ligand>
</feature>
<accession>A0A2W5RSB3</accession>
<dbReference type="InterPro" id="IPR041399">
    <property type="entry name" value="Catalase_large_C"/>
</dbReference>
<feature type="binding site" evidence="14">
    <location>
        <position position="124"/>
    </location>
    <ligand>
        <name>heme</name>
        <dbReference type="ChEBI" id="CHEBI:30413"/>
    </ligand>
</feature>
<evidence type="ECO:0000256" key="12">
    <source>
        <dbReference type="PIRSR" id="PIRSR038927-1"/>
    </source>
</evidence>
<evidence type="ECO:0000256" key="6">
    <source>
        <dbReference type="ARBA" id="ARBA00022617"/>
    </source>
</evidence>
<evidence type="ECO:0000256" key="1">
    <source>
        <dbReference type="ARBA" id="ARBA00001971"/>
    </source>
</evidence>
<dbReference type="EMBL" id="QFPP01000276">
    <property type="protein sequence ID" value="PZQ70203.1"/>
    <property type="molecule type" value="Genomic_DNA"/>
</dbReference>
<keyword evidence="6 11" id="KW-0349">Heme</keyword>
<dbReference type="Proteomes" id="UP000249135">
    <property type="component" value="Unassembled WGS sequence"/>
</dbReference>
<evidence type="ECO:0000256" key="4">
    <source>
        <dbReference type="ARBA" id="ARBA00012314"/>
    </source>
</evidence>
<evidence type="ECO:0000256" key="7">
    <source>
        <dbReference type="ARBA" id="ARBA00022723"/>
    </source>
</evidence>
<gene>
    <name evidence="19" type="ORF">DI563_18705</name>
</gene>
<comment type="function">
    <text evidence="2 11">Decomposes hydrogen peroxide into water and oxygen; serves to protect cells from the toxic effects of hydrogen peroxide.</text>
</comment>
<dbReference type="SUPFAM" id="SSF56634">
    <property type="entry name" value="Heme-dependent catalase-like"/>
    <property type="match status" value="1"/>
</dbReference>
<evidence type="ECO:0000256" key="17">
    <source>
        <dbReference type="SAM" id="MobiDB-lite"/>
    </source>
</evidence>
<feature type="active site" evidence="12">
    <location>
        <position position="160"/>
    </location>
</feature>
<evidence type="ECO:0000256" key="3">
    <source>
        <dbReference type="ARBA" id="ARBA00010660"/>
    </source>
</evidence>
<evidence type="ECO:0000256" key="9">
    <source>
        <dbReference type="ARBA" id="ARBA00023004"/>
    </source>
</evidence>
<dbReference type="GO" id="GO:0046872">
    <property type="term" value="F:metal ion binding"/>
    <property type="evidence" value="ECO:0007669"/>
    <property type="project" value="UniProtKB-KW"/>
</dbReference>
<feature type="domain" description="Catalase core" evidence="18">
    <location>
        <begin position="40"/>
        <end position="428"/>
    </location>
</feature>
<dbReference type="Gene3D" id="2.40.180.10">
    <property type="entry name" value="Catalase core domain"/>
    <property type="match status" value="1"/>
</dbReference>
<comment type="similarity">
    <text evidence="3">Belongs to the catalase family. HPII subfamily.</text>
</comment>
<dbReference type="Pfam" id="PF06628">
    <property type="entry name" value="Catalase-rel"/>
    <property type="match status" value="1"/>
</dbReference>
<keyword evidence="7 11" id="KW-0479">Metal-binding</keyword>
<keyword evidence="9 11" id="KW-0408">Iron</keyword>
<dbReference type="CDD" id="cd03132">
    <property type="entry name" value="GATase1_catalase"/>
    <property type="match status" value="1"/>
</dbReference>
<evidence type="ECO:0000259" key="18">
    <source>
        <dbReference type="SMART" id="SM01060"/>
    </source>
</evidence>
<dbReference type="EC" id="1.11.1.6" evidence="4 11"/>
<dbReference type="Gene3D" id="3.40.50.880">
    <property type="match status" value="1"/>
</dbReference>
<evidence type="ECO:0000256" key="5">
    <source>
        <dbReference type="ARBA" id="ARBA00022559"/>
    </source>
</evidence>
<comment type="catalytic activity">
    <reaction evidence="11 16">
        <text>2 H2O2 = O2 + 2 H2O</text>
        <dbReference type="Rhea" id="RHEA:20309"/>
        <dbReference type="ChEBI" id="CHEBI:15377"/>
        <dbReference type="ChEBI" id="CHEBI:15379"/>
        <dbReference type="ChEBI" id="CHEBI:16240"/>
        <dbReference type="EC" id="1.11.1.6"/>
    </reaction>
</comment>
<feature type="binding site" evidence="14">
    <location>
        <position position="381"/>
    </location>
    <ligand>
        <name>heme</name>
        <dbReference type="ChEBI" id="CHEBI:30413"/>
    </ligand>
</feature>
<dbReference type="InterPro" id="IPR011614">
    <property type="entry name" value="Catalase_core"/>
</dbReference>